<name>A0A3N4JPV6_9PEZI</name>
<dbReference type="Proteomes" id="UP000276215">
    <property type="component" value="Unassembled WGS sequence"/>
</dbReference>
<feature type="non-terminal residue" evidence="2">
    <location>
        <position position="1"/>
    </location>
</feature>
<sequence length="66" mass="7425">SSQSSWNKQQATIQLTIFTDSILHSLVLFCRMGVGAMILMERENYDPHIVVKFNSKAHANSSTIVE</sequence>
<accession>A0A3N4JPV6</accession>
<evidence type="ECO:0000313" key="2">
    <source>
        <dbReference type="EMBL" id="RPB00227.1"/>
    </source>
</evidence>
<keyword evidence="1" id="KW-1133">Transmembrane helix</keyword>
<reference evidence="2 3" key="1">
    <citation type="journal article" date="2018" name="Nat. Ecol. Evol.">
        <title>Pezizomycetes genomes reveal the molecular basis of ectomycorrhizal truffle lifestyle.</title>
        <authorList>
            <person name="Murat C."/>
            <person name="Payen T."/>
            <person name="Noel B."/>
            <person name="Kuo A."/>
            <person name="Morin E."/>
            <person name="Chen J."/>
            <person name="Kohler A."/>
            <person name="Krizsan K."/>
            <person name="Balestrini R."/>
            <person name="Da Silva C."/>
            <person name="Montanini B."/>
            <person name="Hainaut M."/>
            <person name="Levati E."/>
            <person name="Barry K.W."/>
            <person name="Belfiori B."/>
            <person name="Cichocki N."/>
            <person name="Clum A."/>
            <person name="Dockter R.B."/>
            <person name="Fauchery L."/>
            <person name="Guy J."/>
            <person name="Iotti M."/>
            <person name="Le Tacon F."/>
            <person name="Lindquist E.A."/>
            <person name="Lipzen A."/>
            <person name="Malagnac F."/>
            <person name="Mello A."/>
            <person name="Molinier V."/>
            <person name="Miyauchi S."/>
            <person name="Poulain J."/>
            <person name="Riccioni C."/>
            <person name="Rubini A."/>
            <person name="Sitrit Y."/>
            <person name="Splivallo R."/>
            <person name="Traeger S."/>
            <person name="Wang M."/>
            <person name="Zifcakova L."/>
            <person name="Wipf D."/>
            <person name="Zambonelli A."/>
            <person name="Paolocci F."/>
            <person name="Nowrousian M."/>
            <person name="Ottonello S."/>
            <person name="Baldrian P."/>
            <person name="Spatafora J.W."/>
            <person name="Henrissat B."/>
            <person name="Nagy L.G."/>
            <person name="Aury J.M."/>
            <person name="Wincker P."/>
            <person name="Grigoriev I.V."/>
            <person name="Bonfante P."/>
            <person name="Martin F.M."/>
        </authorList>
    </citation>
    <scope>NUCLEOTIDE SEQUENCE [LARGE SCALE GENOMIC DNA]</scope>
    <source>
        <strain evidence="2 3">120613-1</strain>
    </source>
</reference>
<keyword evidence="1" id="KW-0472">Membrane</keyword>
<feature type="transmembrane region" description="Helical" evidence="1">
    <location>
        <begin position="22"/>
        <end position="40"/>
    </location>
</feature>
<dbReference type="EMBL" id="ML120382">
    <property type="protein sequence ID" value="RPB00227.1"/>
    <property type="molecule type" value="Genomic_DNA"/>
</dbReference>
<keyword evidence="3" id="KW-1185">Reference proteome</keyword>
<gene>
    <name evidence="2" type="ORF">L873DRAFT_1681194</name>
</gene>
<organism evidence="2 3">
    <name type="scientific">Choiromyces venosus 120613-1</name>
    <dbReference type="NCBI Taxonomy" id="1336337"/>
    <lineage>
        <taxon>Eukaryota</taxon>
        <taxon>Fungi</taxon>
        <taxon>Dikarya</taxon>
        <taxon>Ascomycota</taxon>
        <taxon>Pezizomycotina</taxon>
        <taxon>Pezizomycetes</taxon>
        <taxon>Pezizales</taxon>
        <taxon>Tuberaceae</taxon>
        <taxon>Choiromyces</taxon>
    </lineage>
</organism>
<evidence type="ECO:0000313" key="3">
    <source>
        <dbReference type="Proteomes" id="UP000276215"/>
    </source>
</evidence>
<keyword evidence="1" id="KW-0812">Transmembrane</keyword>
<protein>
    <submittedName>
        <fullName evidence="2">Uncharacterized protein</fullName>
    </submittedName>
</protein>
<evidence type="ECO:0000256" key="1">
    <source>
        <dbReference type="SAM" id="Phobius"/>
    </source>
</evidence>
<dbReference type="OrthoDB" id="8016097at2759"/>
<proteinExistence type="predicted"/>
<dbReference type="AlphaFoldDB" id="A0A3N4JPV6"/>